<comment type="caution">
    <text evidence="7">The sequence shown here is derived from an EMBL/GenBank/DDBJ whole genome shotgun (WGS) entry which is preliminary data.</text>
</comment>
<dbReference type="PROSITE" id="PS51257">
    <property type="entry name" value="PROKAR_LIPOPROTEIN"/>
    <property type="match status" value="1"/>
</dbReference>
<comment type="similarity">
    <text evidence="2">Belongs to the bacterial solute-binding protein 8 family.</text>
</comment>
<evidence type="ECO:0000256" key="1">
    <source>
        <dbReference type="ARBA" id="ARBA00004196"/>
    </source>
</evidence>
<dbReference type="EMBL" id="JACYWE010000007">
    <property type="protein sequence ID" value="MBD8507263.1"/>
    <property type="molecule type" value="Genomic_DNA"/>
</dbReference>
<sequence>MVHRRHRAATLLVALLSSMTLVVTACGGQSEQLGSASTGNGEFPITISHAFGETTIEESPQRVATWGWGSADAAIALGVTPVAIQSQPYGGDENGMLPWVQEALDEAGEAAPTMLPEGTDPPFEAIAAAAPDLILAVYSGITETDYEQLSQIAPTVAYPDEAWSTPWRDTIRIVGEALGKTDEADALLADIDAQIAAKAEEHPELAGKSVAMVFNTPDAFYVYKPADARVAFTLDLGLVNADSVDELANGDSTFYYTLSDERLGDLESDILVSYADTAEASAEFLGSPEAQLMGQVQDGRVAEIVGTSFIAAVSPPTALSLTWGLDEYVAILSETAQRVGES</sequence>
<dbReference type="Gene3D" id="3.40.50.1980">
    <property type="entry name" value="Nitrogenase molybdenum iron protein domain"/>
    <property type="match status" value="2"/>
</dbReference>
<feature type="domain" description="Fe/B12 periplasmic-binding" evidence="6">
    <location>
        <begin position="62"/>
        <end position="336"/>
    </location>
</feature>
<evidence type="ECO:0000256" key="4">
    <source>
        <dbReference type="ARBA" id="ARBA00022729"/>
    </source>
</evidence>
<accession>A0A927JDD4</accession>
<dbReference type="Pfam" id="PF01497">
    <property type="entry name" value="Peripla_BP_2"/>
    <property type="match status" value="1"/>
</dbReference>
<feature type="chain" id="PRO_5037748224" evidence="5">
    <location>
        <begin position="26"/>
        <end position="342"/>
    </location>
</feature>
<evidence type="ECO:0000259" key="6">
    <source>
        <dbReference type="PROSITE" id="PS50983"/>
    </source>
</evidence>
<name>A0A927JDD4_9ACTN</name>
<reference evidence="7" key="1">
    <citation type="submission" date="2020-09" db="EMBL/GenBank/DDBJ databases">
        <title>Hoyosella lacisalsi sp. nov., a halotolerant actinobacterium isolated from soil of Lake Gudzhirganskoe.</title>
        <authorList>
            <person name="Yang Q."/>
            <person name="Guo P.Y."/>
            <person name="Liu S.W."/>
            <person name="Li F.N."/>
            <person name="Sun C.H."/>
        </authorList>
    </citation>
    <scope>NUCLEOTIDE SEQUENCE</scope>
    <source>
        <strain evidence="7">G463</strain>
    </source>
</reference>
<keyword evidence="4 5" id="KW-0732">Signal</keyword>
<keyword evidence="8" id="KW-1185">Reference proteome</keyword>
<dbReference type="PANTHER" id="PTHR30532:SF24">
    <property type="entry name" value="FERRIC ENTEROBACTIN-BINDING PERIPLASMIC PROTEIN FEPB"/>
    <property type="match status" value="1"/>
</dbReference>
<evidence type="ECO:0000256" key="5">
    <source>
        <dbReference type="SAM" id="SignalP"/>
    </source>
</evidence>
<comment type="subcellular location">
    <subcellularLocation>
        <location evidence="1">Cell envelope</location>
    </subcellularLocation>
</comment>
<dbReference type="Proteomes" id="UP000642993">
    <property type="component" value="Unassembled WGS sequence"/>
</dbReference>
<evidence type="ECO:0000256" key="2">
    <source>
        <dbReference type="ARBA" id="ARBA00008814"/>
    </source>
</evidence>
<proteinExistence type="inferred from homology"/>
<dbReference type="CDD" id="cd01146">
    <property type="entry name" value="FhuD"/>
    <property type="match status" value="1"/>
</dbReference>
<evidence type="ECO:0000313" key="7">
    <source>
        <dbReference type="EMBL" id="MBD8507263.1"/>
    </source>
</evidence>
<evidence type="ECO:0000256" key="3">
    <source>
        <dbReference type="ARBA" id="ARBA00022448"/>
    </source>
</evidence>
<dbReference type="RefSeq" id="WP_192039710.1">
    <property type="nucleotide sequence ID" value="NZ_JACYWE010000007.1"/>
</dbReference>
<dbReference type="PROSITE" id="PS50983">
    <property type="entry name" value="FE_B12_PBP"/>
    <property type="match status" value="1"/>
</dbReference>
<dbReference type="SUPFAM" id="SSF53807">
    <property type="entry name" value="Helical backbone' metal receptor"/>
    <property type="match status" value="1"/>
</dbReference>
<keyword evidence="3" id="KW-0813">Transport</keyword>
<dbReference type="InterPro" id="IPR051313">
    <property type="entry name" value="Bact_iron-sidero_bind"/>
</dbReference>
<dbReference type="InterPro" id="IPR002491">
    <property type="entry name" value="ABC_transptr_periplasmic_BD"/>
</dbReference>
<dbReference type="AlphaFoldDB" id="A0A927JDD4"/>
<dbReference type="GO" id="GO:0030288">
    <property type="term" value="C:outer membrane-bounded periplasmic space"/>
    <property type="evidence" value="ECO:0007669"/>
    <property type="project" value="TreeGrafter"/>
</dbReference>
<dbReference type="GO" id="GO:1901678">
    <property type="term" value="P:iron coordination entity transport"/>
    <property type="evidence" value="ECO:0007669"/>
    <property type="project" value="UniProtKB-ARBA"/>
</dbReference>
<feature type="signal peptide" evidence="5">
    <location>
        <begin position="1"/>
        <end position="25"/>
    </location>
</feature>
<evidence type="ECO:0000313" key="8">
    <source>
        <dbReference type="Proteomes" id="UP000642993"/>
    </source>
</evidence>
<protein>
    <submittedName>
        <fullName evidence="7">Iron-siderophore ABC transporter substrate-binding protein</fullName>
    </submittedName>
</protein>
<organism evidence="7 8">
    <name type="scientific">Lolliginicoccus lacisalsi</name>
    <dbReference type="NCBI Taxonomy" id="2742202"/>
    <lineage>
        <taxon>Bacteria</taxon>
        <taxon>Bacillati</taxon>
        <taxon>Actinomycetota</taxon>
        <taxon>Actinomycetes</taxon>
        <taxon>Mycobacteriales</taxon>
        <taxon>Hoyosellaceae</taxon>
        <taxon>Lolliginicoccus</taxon>
    </lineage>
</organism>
<dbReference type="PANTHER" id="PTHR30532">
    <property type="entry name" value="IRON III DICITRATE-BINDING PERIPLASMIC PROTEIN"/>
    <property type="match status" value="1"/>
</dbReference>
<gene>
    <name evidence="7" type="ORF">HT102_12285</name>
</gene>